<dbReference type="EMBL" id="LR796407">
    <property type="protein sequence ID" value="CAB4142164.1"/>
    <property type="molecule type" value="Genomic_DNA"/>
</dbReference>
<organism evidence="1">
    <name type="scientific">uncultured Caudovirales phage</name>
    <dbReference type="NCBI Taxonomy" id="2100421"/>
    <lineage>
        <taxon>Viruses</taxon>
        <taxon>Duplodnaviria</taxon>
        <taxon>Heunggongvirae</taxon>
        <taxon>Uroviricota</taxon>
        <taxon>Caudoviricetes</taxon>
        <taxon>Peduoviridae</taxon>
        <taxon>Maltschvirus</taxon>
        <taxon>Maltschvirus maltsch</taxon>
    </lineage>
</organism>
<proteinExistence type="predicted"/>
<name>A0A6J5M608_9CAUD</name>
<gene>
    <name evidence="1" type="ORF">UFOVP439_1</name>
</gene>
<reference evidence="1" key="1">
    <citation type="submission" date="2020-04" db="EMBL/GenBank/DDBJ databases">
        <authorList>
            <person name="Chiriac C."/>
            <person name="Salcher M."/>
            <person name="Ghai R."/>
            <person name="Kavagutti S V."/>
        </authorList>
    </citation>
    <scope>NUCLEOTIDE SEQUENCE</scope>
</reference>
<feature type="non-terminal residue" evidence="1">
    <location>
        <position position="69"/>
    </location>
</feature>
<accession>A0A6J5M608</accession>
<evidence type="ECO:0000313" key="1">
    <source>
        <dbReference type="EMBL" id="CAB4142164.1"/>
    </source>
</evidence>
<sequence>MANVMIDIAAEFVGNKAFKQADSATDKLTKNVKKLAGAFGLAFGTQQVLAYGKAAVQAAAADEKAQRQL</sequence>
<protein>
    <submittedName>
        <fullName evidence="1">Uncharacterized protein</fullName>
    </submittedName>
</protein>